<dbReference type="PROSITE" id="PS50969">
    <property type="entry name" value="FCP1"/>
    <property type="match status" value="1"/>
</dbReference>
<dbReference type="OrthoDB" id="1711508at2759"/>
<dbReference type="InterPro" id="IPR050365">
    <property type="entry name" value="TIM50"/>
</dbReference>
<evidence type="ECO:0000256" key="1">
    <source>
        <dbReference type="SAM" id="MobiDB-lite"/>
    </source>
</evidence>
<dbReference type="SUPFAM" id="SSF56784">
    <property type="entry name" value="HAD-like"/>
    <property type="match status" value="1"/>
</dbReference>
<reference evidence="4" key="1">
    <citation type="submission" date="2025-08" db="UniProtKB">
        <authorList>
            <consortium name="RefSeq"/>
        </authorList>
    </citation>
    <scope>IDENTIFICATION</scope>
</reference>
<dbReference type="Pfam" id="PF03031">
    <property type="entry name" value="NIF"/>
    <property type="match status" value="1"/>
</dbReference>
<feature type="domain" description="FCP1 homology" evidence="2">
    <location>
        <begin position="727"/>
        <end position="908"/>
    </location>
</feature>
<proteinExistence type="predicted"/>
<dbReference type="GeneID" id="105056951"/>
<dbReference type="InterPro" id="IPR004274">
    <property type="entry name" value="FCP1_dom"/>
</dbReference>
<dbReference type="InterPro" id="IPR036412">
    <property type="entry name" value="HAD-like_sf"/>
</dbReference>
<sequence length="952" mass="105834">MISWRNTAECGDRPSQGECKRKWGKHNLSSADSTGALADKDLRNLSEESDMEKEKYAPLSKFNNAGEKDLETTNIVLTEKSKENAVPVDGTLSQKNELVLEMVEDHTEVCVEQKEIMMKENSVYETEPSQRMPGELTFFVVQENVAPVFGTAETNKVNKNLREASFSMSIVTEESDVSKIVDSIDEERSELSFKEDSNSSMQNVQNHSSADVTTLSDIMEMDSRMKNDRKASSNNNFNPLVSKNVDTLTEDLNMASVKTSMVSGINLKSHGVKFTYTKRNKNATSKEKSVSFGIFESTQKDGSSPLSQVAENNNFACSSVLLENAGSDAVCQNNTEASVGGYLILQSKKESPSKSKDDNIVKMCEMPPNIVSKSNMFTEINSVPEPANNNDSELKEHNTGDAFADANKSNMFTNSVSEVVRNNDSSEHQKLKQKMEEMVFDYSQYNREVDQDGPPVTTSALVEADRFNVDDFIKSNQILDVVVKNNGSEKSTAEVSSSVNDFFPEVALNSCLAEASRTSVEVFECGDADDSDGDPASDVERRVKEVNVRQPIHADQVPDRIPRQKNESLLDDVQNAREGCLISAGKNQKILPTDCKGGVSLPPSPIRGVIENSISFGQPIRPKLDSSCVEGSSFSFQIGERVLMDDSHLNYTDITGAGSENVKVVTCQNNASNFGYNHGETANDQEKEVTSPSISYAIEDVTSLGVIKDRDEEPKAVTVPPEGALVSHTNKKLLVLDLNGLLADVSPDYRNIHKAHKRVGGKAVFKRPFCDDFLKFCFEKFDIGVWSSRKKYNVDALVDFLMGNLKHNLLFSWDESKCTYTGFKTIENKHKPLVLKELKKLWDKEEHDLPWDKGQYSPSNTLLVDDSPYKALCNPPYTAIFPLPYHFEDVDDNSLGPEGDLHVYLEGLAMADDVRHYVREHPFGQDAITDTDPSWSFYLRIIEKIEKTSVAA</sequence>
<dbReference type="InterPro" id="IPR023214">
    <property type="entry name" value="HAD_sf"/>
</dbReference>
<evidence type="ECO:0000259" key="2">
    <source>
        <dbReference type="PROSITE" id="PS50969"/>
    </source>
</evidence>
<dbReference type="FunFam" id="3.40.50.1000:FF:000257">
    <property type="entry name" value="Haloacid dehalogenase-like hydrolase (HAD) superfamily protein"/>
    <property type="match status" value="1"/>
</dbReference>
<feature type="region of interest" description="Disordered" evidence="1">
    <location>
        <begin position="1"/>
        <end position="39"/>
    </location>
</feature>
<dbReference type="PANTHER" id="PTHR12210">
    <property type="entry name" value="DULLARD PROTEIN PHOSPHATASE"/>
    <property type="match status" value="1"/>
</dbReference>
<dbReference type="Proteomes" id="UP000504607">
    <property type="component" value="Chromosome 1"/>
</dbReference>
<dbReference type="AlphaFoldDB" id="A0A8N4IHB1"/>
<dbReference type="RefSeq" id="XP_029124199.1">
    <property type="nucleotide sequence ID" value="XM_029268366.1"/>
</dbReference>
<name>A0A8N4IHB1_ELAGV</name>
<accession>A0A8N4IHB1</accession>
<evidence type="ECO:0000313" key="4">
    <source>
        <dbReference type="RefSeq" id="XP_029124199.1"/>
    </source>
</evidence>
<dbReference type="Gene3D" id="3.40.50.1000">
    <property type="entry name" value="HAD superfamily/HAD-like"/>
    <property type="match status" value="1"/>
</dbReference>
<dbReference type="SMART" id="SM00577">
    <property type="entry name" value="CPDc"/>
    <property type="match status" value="1"/>
</dbReference>
<evidence type="ECO:0000313" key="3">
    <source>
        <dbReference type="Proteomes" id="UP000504607"/>
    </source>
</evidence>
<keyword evidence="3" id="KW-1185">Reference proteome</keyword>
<organism evidence="3 4">
    <name type="scientific">Elaeis guineensis var. tenera</name>
    <name type="common">Oil palm</name>
    <dbReference type="NCBI Taxonomy" id="51953"/>
    <lineage>
        <taxon>Eukaryota</taxon>
        <taxon>Viridiplantae</taxon>
        <taxon>Streptophyta</taxon>
        <taxon>Embryophyta</taxon>
        <taxon>Tracheophyta</taxon>
        <taxon>Spermatophyta</taxon>
        <taxon>Magnoliopsida</taxon>
        <taxon>Liliopsida</taxon>
        <taxon>Arecaceae</taxon>
        <taxon>Arecoideae</taxon>
        <taxon>Cocoseae</taxon>
        <taxon>Elaeidinae</taxon>
        <taxon>Elaeis</taxon>
    </lineage>
</organism>
<protein>
    <submittedName>
        <fullName evidence="4">Uncharacterized protein LOC105056951 isoform X1</fullName>
    </submittedName>
</protein>
<gene>
    <name evidence="4" type="primary">LOC105056951</name>
</gene>